<comment type="pathway">
    <text evidence="2">Amino-acid biosynthesis; L-histidine biosynthesis; L-histidine from 5-phospho-alpha-D-ribose 1-diphosphate: step 8/9.</text>
</comment>
<dbReference type="Gene3D" id="3.30.540.10">
    <property type="entry name" value="Fructose-1,6-Bisphosphatase, subunit A, domain 1"/>
    <property type="match status" value="1"/>
</dbReference>
<dbReference type="SUPFAM" id="SSF56655">
    <property type="entry name" value="Carbohydrate phosphatase"/>
    <property type="match status" value="1"/>
</dbReference>
<dbReference type="GO" id="GO:0004401">
    <property type="term" value="F:histidinol-phosphatase activity"/>
    <property type="evidence" value="ECO:0007669"/>
    <property type="project" value="UniProtKB-UniRule"/>
</dbReference>
<feature type="binding site" evidence="12">
    <location>
        <position position="93"/>
    </location>
    <ligand>
        <name>Mg(2+)</name>
        <dbReference type="ChEBI" id="CHEBI:18420"/>
        <label>2</label>
    </ligand>
</feature>
<keyword evidence="14" id="KW-1185">Reference proteome</keyword>
<dbReference type="GO" id="GO:0000105">
    <property type="term" value="P:L-histidine biosynthetic process"/>
    <property type="evidence" value="ECO:0007669"/>
    <property type="project" value="UniProtKB-UniRule"/>
</dbReference>
<reference evidence="13 14" key="1">
    <citation type="submission" date="2015-04" db="EMBL/GenBank/DDBJ databases">
        <title>Comparative genomics of rhizobia nodulating Arachis hypogaea in China.</title>
        <authorList>
            <person name="Li Y."/>
        </authorList>
    </citation>
    <scope>NUCLEOTIDE SEQUENCE [LARGE SCALE GENOMIC DNA]</scope>
    <source>
        <strain evidence="13 14">CCBAU 51757</strain>
    </source>
</reference>
<dbReference type="InterPro" id="IPR020583">
    <property type="entry name" value="Inositol_monoP_metal-BS"/>
</dbReference>
<evidence type="ECO:0000256" key="6">
    <source>
        <dbReference type="ARBA" id="ARBA00022723"/>
    </source>
</evidence>
<evidence type="ECO:0000256" key="4">
    <source>
        <dbReference type="ARBA" id="ARBA00013085"/>
    </source>
</evidence>
<dbReference type="InterPro" id="IPR000760">
    <property type="entry name" value="Inositol_monophosphatase-like"/>
</dbReference>
<comment type="caution">
    <text evidence="13">The sequence shown here is derived from an EMBL/GenBank/DDBJ whole genome shotgun (WGS) entry which is preliminary data.</text>
</comment>
<protein>
    <recommendedName>
        <fullName evidence="4 11">Histidinol-phosphatase</fullName>
        <ecNumber evidence="4 11">3.1.3.15</ecNumber>
    </recommendedName>
</protein>
<dbReference type="Pfam" id="PF00459">
    <property type="entry name" value="Inositol_P"/>
    <property type="match status" value="1"/>
</dbReference>
<dbReference type="Proteomes" id="UP000289546">
    <property type="component" value="Unassembled WGS sequence"/>
</dbReference>
<dbReference type="EMBL" id="LBJQ01000001">
    <property type="protein sequence ID" value="RXH38695.1"/>
    <property type="molecule type" value="Genomic_DNA"/>
</dbReference>
<keyword evidence="6 12" id="KW-0479">Metal-binding</keyword>
<dbReference type="GO" id="GO:0046872">
    <property type="term" value="F:metal ion binding"/>
    <property type="evidence" value="ECO:0007669"/>
    <property type="project" value="UniProtKB-KW"/>
</dbReference>
<evidence type="ECO:0000313" key="14">
    <source>
        <dbReference type="Proteomes" id="UP000289546"/>
    </source>
</evidence>
<proteinExistence type="inferred from homology"/>
<dbReference type="Gene3D" id="3.40.190.80">
    <property type="match status" value="1"/>
</dbReference>
<evidence type="ECO:0000256" key="9">
    <source>
        <dbReference type="ARBA" id="ARBA00023102"/>
    </source>
</evidence>
<dbReference type="EC" id="3.1.3.15" evidence="4 11"/>
<evidence type="ECO:0000313" key="13">
    <source>
        <dbReference type="EMBL" id="RXH38695.1"/>
    </source>
</evidence>
<evidence type="ECO:0000256" key="12">
    <source>
        <dbReference type="PIRSR" id="PIRSR600760-2"/>
    </source>
</evidence>
<evidence type="ECO:0000256" key="10">
    <source>
        <dbReference type="ARBA" id="ARBA00049158"/>
    </source>
</evidence>
<evidence type="ECO:0000256" key="11">
    <source>
        <dbReference type="NCBIfam" id="TIGR02067"/>
    </source>
</evidence>
<dbReference type="NCBIfam" id="TIGR02067">
    <property type="entry name" value="his_9_HisN"/>
    <property type="match status" value="1"/>
</dbReference>
<evidence type="ECO:0000256" key="5">
    <source>
        <dbReference type="ARBA" id="ARBA00022605"/>
    </source>
</evidence>
<comment type="similarity">
    <text evidence="3">Belongs to the inositol monophosphatase superfamily.</text>
</comment>
<keyword evidence="9" id="KW-0368">Histidine biosynthesis</keyword>
<evidence type="ECO:0000256" key="7">
    <source>
        <dbReference type="ARBA" id="ARBA00022801"/>
    </source>
</evidence>
<keyword evidence="8 12" id="KW-0460">Magnesium</keyword>
<comment type="catalytic activity">
    <reaction evidence="10">
        <text>L-histidinol phosphate + H2O = L-histidinol + phosphate</text>
        <dbReference type="Rhea" id="RHEA:14465"/>
        <dbReference type="ChEBI" id="CHEBI:15377"/>
        <dbReference type="ChEBI" id="CHEBI:43474"/>
        <dbReference type="ChEBI" id="CHEBI:57699"/>
        <dbReference type="ChEBI" id="CHEBI:57980"/>
        <dbReference type="EC" id="3.1.3.15"/>
    </reaction>
</comment>
<evidence type="ECO:0000256" key="3">
    <source>
        <dbReference type="ARBA" id="ARBA00009759"/>
    </source>
</evidence>
<keyword evidence="5" id="KW-0028">Amino-acid biosynthesis</keyword>
<evidence type="ECO:0000256" key="2">
    <source>
        <dbReference type="ARBA" id="ARBA00004970"/>
    </source>
</evidence>
<evidence type="ECO:0000256" key="1">
    <source>
        <dbReference type="ARBA" id="ARBA00001946"/>
    </source>
</evidence>
<dbReference type="PRINTS" id="PR00377">
    <property type="entry name" value="IMPHPHTASES"/>
</dbReference>
<sequence length="262" mass="28435">MAQYAVTADDADVYLSFAAELADSIRPIVLSYFRTPLDVVAKSDASPVTIADRAVELRLRERIEARFPEHGIIGEEIGAKPGGAFTWIVDPIDGTKSFISGFPLFGTLIALSYQQQPFCGLIDIPFTGERWVAKPSVARFGDGLARTSACESLADASFYTTSPDMFRKGEMEAFERLSRVARMRRFGGDCYIYGLLASGHCDIVLEAGLQPYDYMALVPIVQGAGGCITDWEGCPLSIHSEGRILATATPRLHAEALAVIQG</sequence>
<dbReference type="AlphaFoldDB" id="A0A4Q0SGU4"/>
<feature type="binding site" evidence="12">
    <location>
        <position position="92"/>
    </location>
    <ligand>
        <name>Mg(2+)</name>
        <dbReference type="ChEBI" id="CHEBI:18420"/>
        <label>1</label>
        <note>catalytic</note>
    </ligand>
</feature>
<comment type="cofactor">
    <cofactor evidence="1 12">
        <name>Mg(2+)</name>
        <dbReference type="ChEBI" id="CHEBI:18420"/>
    </cofactor>
</comment>
<organism evidence="13 14">
    <name type="scientific">Bradyrhizobium nanningense</name>
    <dbReference type="NCBI Taxonomy" id="1325118"/>
    <lineage>
        <taxon>Bacteria</taxon>
        <taxon>Pseudomonadati</taxon>
        <taxon>Pseudomonadota</taxon>
        <taxon>Alphaproteobacteria</taxon>
        <taxon>Hyphomicrobiales</taxon>
        <taxon>Nitrobacteraceae</taxon>
        <taxon>Bradyrhizobium</taxon>
    </lineage>
</organism>
<accession>A0A4Q0SGU4</accession>
<dbReference type="CDD" id="cd01641">
    <property type="entry name" value="Bacterial_IMPase_like_1"/>
    <property type="match status" value="1"/>
</dbReference>
<feature type="binding site" evidence="12">
    <location>
        <position position="213"/>
    </location>
    <ligand>
        <name>Mg(2+)</name>
        <dbReference type="ChEBI" id="CHEBI:18420"/>
        <label>1</label>
        <note>catalytic</note>
    </ligand>
</feature>
<keyword evidence="7" id="KW-0378">Hydrolase</keyword>
<gene>
    <name evidence="13" type="ORF">XH99_00035</name>
</gene>
<dbReference type="InterPro" id="IPR011809">
    <property type="entry name" value="His_9_proposed"/>
</dbReference>
<dbReference type="UniPathway" id="UPA00031">
    <property type="reaction ID" value="UER00013"/>
</dbReference>
<dbReference type="PANTHER" id="PTHR43200:SF6">
    <property type="entry name" value="3'(2'),5'-BISPHOSPHATE NUCLEOTIDASE"/>
    <property type="match status" value="1"/>
</dbReference>
<feature type="binding site" evidence="12">
    <location>
        <position position="90"/>
    </location>
    <ligand>
        <name>Mg(2+)</name>
        <dbReference type="ChEBI" id="CHEBI:18420"/>
        <label>2</label>
    </ligand>
</feature>
<dbReference type="PANTHER" id="PTHR43200">
    <property type="entry name" value="PHOSPHATASE"/>
    <property type="match status" value="1"/>
</dbReference>
<dbReference type="RefSeq" id="WP_128915972.1">
    <property type="nucleotide sequence ID" value="NZ_LBJQ01000001.1"/>
</dbReference>
<evidence type="ECO:0000256" key="8">
    <source>
        <dbReference type="ARBA" id="ARBA00022842"/>
    </source>
</evidence>
<dbReference type="InterPro" id="IPR051090">
    <property type="entry name" value="Inositol_monoP_superfamily"/>
</dbReference>
<dbReference type="PROSITE" id="PS00629">
    <property type="entry name" value="IMP_1"/>
    <property type="match status" value="1"/>
</dbReference>
<feature type="binding site" evidence="12">
    <location>
        <position position="75"/>
    </location>
    <ligand>
        <name>Mg(2+)</name>
        <dbReference type="ChEBI" id="CHEBI:18420"/>
        <label>1</label>
        <note>catalytic</note>
    </ligand>
</feature>
<name>A0A4Q0SGU4_9BRAD</name>